<keyword evidence="2" id="KW-0479">Metal-binding</keyword>
<evidence type="ECO:0000256" key="7">
    <source>
        <dbReference type="ARBA" id="ARBA00023043"/>
    </source>
</evidence>
<gene>
    <name evidence="14" type="ORF">COHA_007879</name>
</gene>
<feature type="region of interest" description="Disordered" evidence="12">
    <location>
        <begin position="67"/>
        <end position="86"/>
    </location>
</feature>
<evidence type="ECO:0000256" key="11">
    <source>
        <dbReference type="PROSITE-ProRule" id="PRU00339"/>
    </source>
</evidence>
<organism evidence="14 15">
    <name type="scientific">Chlorella ohadii</name>
    <dbReference type="NCBI Taxonomy" id="2649997"/>
    <lineage>
        <taxon>Eukaryota</taxon>
        <taxon>Viridiplantae</taxon>
        <taxon>Chlorophyta</taxon>
        <taxon>core chlorophytes</taxon>
        <taxon>Trebouxiophyceae</taxon>
        <taxon>Chlorellales</taxon>
        <taxon>Chlorellaceae</taxon>
        <taxon>Chlorella clade</taxon>
        <taxon>Chlorella</taxon>
    </lineage>
</organism>
<keyword evidence="15" id="KW-1185">Reference proteome</keyword>
<evidence type="ECO:0000256" key="4">
    <source>
        <dbReference type="ARBA" id="ARBA00022771"/>
    </source>
</evidence>
<keyword evidence="5" id="KW-0833">Ubl conjugation pathway</keyword>
<evidence type="ECO:0000259" key="13">
    <source>
        <dbReference type="PROSITE" id="PS50865"/>
    </source>
</evidence>
<dbReference type="AlphaFoldDB" id="A0AAD5H2Z3"/>
<keyword evidence="6" id="KW-0862">Zinc</keyword>
<dbReference type="Gene3D" id="1.25.40.10">
    <property type="entry name" value="Tetratricopeptide repeat domain"/>
    <property type="match status" value="1"/>
</dbReference>
<dbReference type="PROSITE" id="PS50088">
    <property type="entry name" value="ANK_REPEAT"/>
    <property type="match status" value="2"/>
</dbReference>
<dbReference type="SUPFAM" id="SSF48403">
    <property type="entry name" value="Ankyrin repeat"/>
    <property type="match status" value="1"/>
</dbReference>
<dbReference type="InterPro" id="IPR019734">
    <property type="entry name" value="TPR_rpt"/>
</dbReference>
<keyword evidence="4 10" id="KW-0863">Zinc-finger</keyword>
<dbReference type="PROSITE" id="PS50865">
    <property type="entry name" value="ZF_MYND_2"/>
    <property type="match status" value="1"/>
</dbReference>
<proteinExistence type="inferred from homology"/>
<name>A0AAD5H2Z3_9CHLO</name>
<evidence type="ECO:0000256" key="10">
    <source>
        <dbReference type="PROSITE-ProRule" id="PRU00134"/>
    </source>
</evidence>
<accession>A0AAD5H2Z3</accession>
<evidence type="ECO:0000256" key="2">
    <source>
        <dbReference type="ARBA" id="ARBA00022723"/>
    </source>
</evidence>
<evidence type="ECO:0000313" key="15">
    <source>
        <dbReference type="Proteomes" id="UP001205105"/>
    </source>
</evidence>
<feature type="compositionally biased region" description="Low complexity" evidence="12">
    <location>
        <begin position="38"/>
        <end position="48"/>
    </location>
</feature>
<dbReference type="Gene3D" id="1.25.40.20">
    <property type="entry name" value="Ankyrin repeat-containing domain"/>
    <property type="match status" value="2"/>
</dbReference>
<dbReference type="SUPFAM" id="SSF48452">
    <property type="entry name" value="TPR-like"/>
    <property type="match status" value="1"/>
</dbReference>
<dbReference type="InterPro" id="IPR002893">
    <property type="entry name" value="Znf_MYND"/>
</dbReference>
<dbReference type="PROSITE" id="PS50297">
    <property type="entry name" value="ANK_REP_REGION"/>
    <property type="match status" value="2"/>
</dbReference>
<feature type="compositionally biased region" description="Low complexity" evidence="12">
    <location>
        <begin position="463"/>
        <end position="497"/>
    </location>
</feature>
<feature type="repeat" description="ANK" evidence="9">
    <location>
        <begin position="88"/>
        <end position="120"/>
    </location>
</feature>
<evidence type="ECO:0000256" key="1">
    <source>
        <dbReference type="ARBA" id="ARBA00004906"/>
    </source>
</evidence>
<evidence type="ECO:0000313" key="14">
    <source>
        <dbReference type="EMBL" id="KAI7838310.1"/>
    </source>
</evidence>
<keyword evidence="11" id="KW-0802">TPR repeat</keyword>
<feature type="region of interest" description="Disordered" evidence="12">
    <location>
        <begin position="19"/>
        <end position="60"/>
    </location>
</feature>
<comment type="pathway">
    <text evidence="1">Protein modification; protein ubiquitination.</text>
</comment>
<dbReference type="InterPro" id="IPR036770">
    <property type="entry name" value="Ankyrin_rpt-contain_sf"/>
</dbReference>
<evidence type="ECO:0000256" key="3">
    <source>
        <dbReference type="ARBA" id="ARBA00022737"/>
    </source>
</evidence>
<evidence type="ECO:0000256" key="5">
    <source>
        <dbReference type="ARBA" id="ARBA00022786"/>
    </source>
</evidence>
<dbReference type="Pfam" id="PF01753">
    <property type="entry name" value="zf-MYND"/>
    <property type="match status" value="1"/>
</dbReference>
<dbReference type="InterPro" id="IPR011990">
    <property type="entry name" value="TPR-like_helical_dom_sf"/>
</dbReference>
<feature type="region of interest" description="Disordered" evidence="12">
    <location>
        <begin position="622"/>
        <end position="644"/>
    </location>
</feature>
<comment type="similarity">
    <text evidence="8">Belongs to the fem-1 family.</text>
</comment>
<keyword evidence="3" id="KW-0677">Repeat</keyword>
<feature type="repeat" description="TPR" evidence="11">
    <location>
        <begin position="565"/>
        <end position="598"/>
    </location>
</feature>
<dbReference type="GO" id="GO:0008270">
    <property type="term" value="F:zinc ion binding"/>
    <property type="evidence" value="ECO:0007669"/>
    <property type="project" value="UniProtKB-KW"/>
</dbReference>
<keyword evidence="7 9" id="KW-0040">ANK repeat</keyword>
<reference evidence="14" key="1">
    <citation type="submission" date="2020-11" db="EMBL/GenBank/DDBJ databases">
        <title>Chlorella ohadii genome sequencing and assembly.</title>
        <authorList>
            <person name="Murik O."/>
            <person name="Treves H."/>
            <person name="Kedem I."/>
            <person name="Shotland Y."/>
            <person name="Kaplan A."/>
        </authorList>
    </citation>
    <scope>NUCLEOTIDE SEQUENCE</scope>
    <source>
        <strain evidence="14">1</strain>
    </source>
</reference>
<evidence type="ECO:0000256" key="8">
    <source>
        <dbReference type="ARBA" id="ARBA00038500"/>
    </source>
</evidence>
<feature type="region of interest" description="Disordered" evidence="12">
    <location>
        <begin position="460"/>
        <end position="506"/>
    </location>
</feature>
<dbReference type="PROSITE" id="PS50005">
    <property type="entry name" value="TPR"/>
    <property type="match status" value="1"/>
</dbReference>
<feature type="domain" description="MYND-type" evidence="13">
    <location>
        <begin position="410"/>
        <end position="449"/>
    </location>
</feature>
<dbReference type="PANTHER" id="PTHR24173:SF74">
    <property type="entry name" value="ANKYRIN REPEAT DOMAIN-CONTAINING PROTEIN 16"/>
    <property type="match status" value="1"/>
</dbReference>
<protein>
    <recommendedName>
        <fullName evidence="13">MYND-type domain-containing protein</fullName>
    </recommendedName>
</protein>
<dbReference type="Gene3D" id="6.10.140.2220">
    <property type="match status" value="1"/>
</dbReference>
<feature type="repeat" description="ANK" evidence="9">
    <location>
        <begin position="121"/>
        <end position="153"/>
    </location>
</feature>
<dbReference type="Pfam" id="PF12796">
    <property type="entry name" value="Ank_2"/>
    <property type="match status" value="1"/>
</dbReference>
<evidence type="ECO:0000256" key="9">
    <source>
        <dbReference type="PROSITE-ProRule" id="PRU00023"/>
    </source>
</evidence>
<dbReference type="PROSITE" id="PS01360">
    <property type="entry name" value="ZF_MYND_1"/>
    <property type="match status" value="1"/>
</dbReference>
<dbReference type="InterPro" id="IPR002110">
    <property type="entry name" value="Ankyrin_rpt"/>
</dbReference>
<evidence type="ECO:0000256" key="6">
    <source>
        <dbReference type="ARBA" id="ARBA00022833"/>
    </source>
</evidence>
<dbReference type="SUPFAM" id="SSF144232">
    <property type="entry name" value="HIT/MYND zinc finger-like"/>
    <property type="match status" value="1"/>
</dbReference>
<comment type="caution">
    <text evidence="14">The sequence shown here is derived from an EMBL/GenBank/DDBJ whole genome shotgun (WGS) entry which is preliminary data.</text>
</comment>
<dbReference type="EMBL" id="JADXDR010000129">
    <property type="protein sequence ID" value="KAI7838310.1"/>
    <property type="molecule type" value="Genomic_DNA"/>
</dbReference>
<dbReference type="Proteomes" id="UP001205105">
    <property type="component" value="Unassembled WGS sequence"/>
</dbReference>
<dbReference type="PANTHER" id="PTHR24173">
    <property type="entry name" value="ANKYRIN REPEAT CONTAINING"/>
    <property type="match status" value="1"/>
</dbReference>
<sequence length="644" mass="67903">MAQAALATRTAYCNAAFLRSPAQGTPDPKGARRAKDCTSTSSSSSSSGSGSGSGGPARLGRSVTRLAAQRQQGALHAPPADASARDRFGQTALIRAARRGHTARMQRLLEQGVDVGAQDNWGSDALMMAAAQGHADAVQLLLRHGANPNARDCQERTPLHAVSLWGTYTHMVNKAILATLEPSRARGATDCARLLVAAGADVNAVDDMGVSPLARLAAQVAMDEHVADVMRLLLAAGANGRPALEAALHYENLPALEVLIAAGADASELLAAKLDFTQRRRMAADDAVLLLRAGARIEGLPPRLQQFGVELALRDRAERCVVYFPALKDEGLAIMTSRDFLSLVEAMHALLSRAGVRGLAALAQQQQFTDARCCSTTSLIWQNGVVGQLAAAVIRGDRLNYAEGFVVPVCCTCGKADTGHLLRCGKCRTASYCSEKCQRQSWSRHKKVCPLMAAEMEGVNRSAQRARQQSEPQQQQAGQQAAAPAGPAAGAAAAAERAQQEAGDRAAATGNWGMAIQRWDAALAASPAEPHKLHEAKAQVWLEVGEDWKAVQSAQRAVELQPAWPEGHLTLSRAQLNLGEPELALQSMERVLQLAPGHPEAAAEVASIRALVLQRRQGGGGVAGGQRAHVVPRPADGGGDAMES</sequence>
<dbReference type="SMART" id="SM00248">
    <property type="entry name" value="ANK"/>
    <property type="match status" value="4"/>
</dbReference>
<evidence type="ECO:0000256" key="12">
    <source>
        <dbReference type="SAM" id="MobiDB-lite"/>
    </source>
</evidence>